<dbReference type="EMBL" id="PQAP01000128">
    <property type="protein sequence ID" value="PWB71063.1"/>
    <property type="molecule type" value="Genomic_DNA"/>
</dbReference>
<dbReference type="Pfam" id="PF00551">
    <property type="entry name" value="Formyl_trans_N"/>
    <property type="match status" value="1"/>
</dbReference>
<comment type="caution">
    <text evidence="2">The sequence shown here is derived from an EMBL/GenBank/DDBJ whole genome shotgun (WGS) entry which is preliminary data.</text>
</comment>
<feature type="domain" description="Formyl transferase N-terminal" evidence="1">
    <location>
        <begin position="2"/>
        <end position="113"/>
    </location>
</feature>
<dbReference type="PANTHER" id="PTHR11138">
    <property type="entry name" value="METHIONYL-TRNA FORMYLTRANSFERASE"/>
    <property type="match status" value="1"/>
</dbReference>
<dbReference type="AlphaFoldDB" id="A0A855X1J2"/>
<dbReference type="GO" id="GO:0004479">
    <property type="term" value="F:methionyl-tRNA formyltransferase activity"/>
    <property type="evidence" value="ECO:0007669"/>
    <property type="project" value="TreeGrafter"/>
</dbReference>
<protein>
    <submittedName>
        <fullName evidence="2">Methionyl-tRNA formyltransferase</fullName>
    </submittedName>
</protein>
<dbReference type="Proteomes" id="UP000250918">
    <property type="component" value="Unassembled WGS sequence"/>
</dbReference>
<reference evidence="2 3" key="1">
    <citation type="journal article" date="2018" name="ISME J.">
        <title>A methanotrophic archaeon couples anaerobic oxidation of methane to Fe(III) reduction.</title>
        <authorList>
            <person name="Cai C."/>
            <person name="Leu A.O."/>
            <person name="Xie G.J."/>
            <person name="Guo J."/>
            <person name="Feng Y."/>
            <person name="Zhao J.X."/>
            <person name="Tyson G.W."/>
            <person name="Yuan Z."/>
            <person name="Hu S."/>
        </authorList>
    </citation>
    <scope>NUCLEOTIDE SEQUENCE [LARGE SCALE GENOMIC DNA]</scope>
    <source>
        <strain evidence="2">FeB_12</strain>
    </source>
</reference>
<evidence type="ECO:0000313" key="3">
    <source>
        <dbReference type="Proteomes" id="UP000250918"/>
    </source>
</evidence>
<evidence type="ECO:0000259" key="1">
    <source>
        <dbReference type="Pfam" id="PF00551"/>
    </source>
</evidence>
<dbReference type="InterPro" id="IPR036477">
    <property type="entry name" value="Formyl_transf_N_sf"/>
</dbReference>
<name>A0A855X1J2_9BACT</name>
<feature type="non-terminal residue" evidence="2">
    <location>
        <position position="113"/>
    </location>
</feature>
<proteinExistence type="predicted"/>
<dbReference type="PANTHER" id="PTHR11138:SF5">
    <property type="entry name" value="METHIONYL-TRNA FORMYLTRANSFERASE, MITOCHONDRIAL"/>
    <property type="match status" value="1"/>
</dbReference>
<dbReference type="GO" id="GO:0005829">
    <property type="term" value="C:cytosol"/>
    <property type="evidence" value="ECO:0007669"/>
    <property type="project" value="TreeGrafter"/>
</dbReference>
<dbReference type="Gene3D" id="3.40.50.170">
    <property type="entry name" value="Formyl transferase, N-terminal domain"/>
    <property type="match status" value="1"/>
</dbReference>
<evidence type="ECO:0000313" key="2">
    <source>
        <dbReference type="EMBL" id="PWB71063.1"/>
    </source>
</evidence>
<dbReference type="SUPFAM" id="SSF53328">
    <property type="entry name" value="Formyltransferase"/>
    <property type="match status" value="1"/>
</dbReference>
<sequence length="113" mass="12605">MGTPEFARRPLEHLCDSRHDVLAVVTGPDKVAGRGHKLIQTPVRLEAEKRDIPVLMPTSLKSEATYESLRRLEADLFVVIAFRILPERLFTLPKLGAINIHASLLPKYRGAAP</sequence>
<keyword evidence="2" id="KW-0808">Transferase</keyword>
<organism evidence="2 3">
    <name type="scientific">candidate division GN15 bacterium</name>
    <dbReference type="NCBI Taxonomy" id="2072418"/>
    <lineage>
        <taxon>Bacteria</taxon>
        <taxon>candidate division GN15</taxon>
    </lineage>
</organism>
<gene>
    <name evidence="2" type="ORF">C3F09_08385</name>
</gene>
<dbReference type="InterPro" id="IPR002376">
    <property type="entry name" value="Formyl_transf_N"/>
</dbReference>
<accession>A0A855X1J2</accession>